<dbReference type="Proteomes" id="UP000652761">
    <property type="component" value="Unassembled WGS sequence"/>
</dbReference>
<evidence type="ECO:0000313" key="2">
    <source>
        <dbReference type="Proteomes" id="UP000652761"/>
    </source>
</evidence>
<reference evidence="1" key="1">
    <citation type="submission" date="2017-07" db="EMBL/GenBank/DDBJ databases">
        <title>Taro Niue Genome Assembly and Annotation.</title>
        <authorList>
            <person name="Atibalentja N."/>
            <person name="Keating K."/>
            <person name="Fields C.J."/>
        </authorList>
    </citation>
    <scope>NUCLEOTIDE SEQUENCE</scope>
    <source>
        <strain evidence="1">Niue_2</strain>
        <tissue evidence="1">Leaf</tissue>
    </source>
</reference>
<dbReference type="AlphaFoldDB" id="A0A843UG08"/>
<gene>
    <name evidence="1" type="ORF">Taro_013367</name>
</gene>
<sequence length="109" mass="12937">MDKKRVDQKRRRLQLMMVLEEPQKQVEVEKWVLKMQEMKWIVKEKVFEVQVELWMMKVVMEVLGSEWRKELGAQELQLLLLQLLAAQILTPKALMALTPSQLALKALNH</sequence>
<name>A0A843UG08_COLES</name>
<evidence type="ECO:0000313" key="1">
    <source>
        <dbReference type="EMBL" id="MQL80924.1"/>
    </source>
</evidence>
<dbReference type="EMBL" id="NMUH01000534">
    <property type="protein sequence ID" value="MQL80924.1"/>
    <property type="molecule type" value="Genomic_DNA"/>
</dbReference>
<proteinExistence type="predicted"/>
<keyword evidence="2" id="KW-1185">Reference proteome</keyword>
<comment type="caution">
    <text evidence="1">The sequence shown here is derived from an EMBL/GenBank/DDBJ whole genome shotgun (WGS) entry which is preliminary data.</text>
</comment>
<accession>A0A843UG08</accession>
<organism evidence="1 2">
    <name type="scientific">Colocasia esculenta</name>
    <name type="common">Wild taro</name>
    <name type="synonym">Arum esculentum</name>
    <dbReference type="NCBI Taxonomy" id="4460"/>
    <lineage>
        <taxon>Eukaryota</taxon>
        <taxon>Viridiplantae</taxon>
        <taxon>Streptophyta</taxon>
        <taxon>Embryophyta</taxon>
        <taxon>Tracheophyta</taxon>
        <taxon>Spermatophyta</taxon>
        <taxon>Magnoliopsida</taxon>
        <taxon>Liliopsida</taxon>
        <taxon>Araceae</taxon>
        <taxon>Aroideae</taxon>
        <taxon>Colocasieae</taxon>
        <taxon>Colocasia</taxon>
    </lineage>
</organism>
<protein>
    <submittedName>
        <fullName evidence="1">Uncharacterized protein</fullName>
    </submittedName>
</protein>